<sequence>MSLLAQTRISVLDLSPIRAGHPIAQSYADSLALARHVDELGYTRYWLAEHHNIPGVASSATAILIGHIAGGTRRIRVGSGGIMLPNHAPLIVAEQFGTLESLYPGRIDLGLGRAPGTDGLTARALRRDLTGRPEDFPALLMELRGFLAKPESSSPRRVRAIPGEGLEVPIWLLGSSDFSARLAGKLGLPFAFAGQFAPRYMLEALAIYRRAFEPSETLQAPYAMIGTNVIAAETDEEADYLSTSAKQHVLNLIRNDMQPLAPPVDDMDALWSVHEARAVEDFLSASIIGGRETVRKGLERLIGLTGANEVMINAAIYDQDLRRRSFSIVSELKTEAAQAA</sequence>
<evidence type="ECO:0000313" key="6">
    <source>
        <dbReference type="Proteomes" id="UP000075787"/>
    </source>
</evidence>
<dbReference type="GO" id="GO:0016705">
    <property type="term" value="F:oxidoreductase activity, acting on paired donors, with incorporation or reduction of molecular oxygen"/>
    <property type="evidence" value="ECO:0007669"/>
    <property type="project" value="InterPro"/>
</dbReference>
<dbReference type="EMBL" id="DMAI01000115">
    <property type="protein sequence ID" value="HAE47193.1"/>
    <property type="molecule type" value="Genomic_DNA"/>
</dbReference>
<dbReference type="InterPro" id="IPR011251">
    <property type="entry name" value="Luciferase-like_dom"/>
</dbReference>
<comment type="caution">
    <text evidence="5">The sequence shown here is derived from an EMBL/GenBank/DDBJ whole genome shotgun (WGS) entry which is preliminary data.</text>
</comment>
<dbReference type="GeneID" id="97241878"/>
<protein>
    <recommendedName>
        <fullName evidence="2">Luciferase-like monooxygenase</fullName>
    </recommendedName>
</protein>
<dbReference type="Gene3D" id="3.20.20.30">
    <property type="entry name" value="Luciferase-like domain"/>
    <property type="match status" value="1"/>
</dbReference>
<dbReference type="Pfam" id="PF00296">
    <property type="entry name" value="Bac_luciferase"/>
    <property type="match status" value="1"/>
</dbReference>
<evidence type="ECO:0000313" key="5">
    <source>
        <dbReference type="EMBL" id="KYO50686.1"/>
    </source>
</evidence>
<feature type="domain" description="Luciferase-like" evidence="3">
    <location>
        <begin position="9"/>
        <end position="300"/>
    </location>
</feature>
<evidence type="ECO:0000259" key="3">
    <source>
        <dbReference type="Pfam" id="PF00296"/>
    </source>
</evidence>
<evidence type="ECO:0000256" key="1">
    <source>
        <dbReference type="ARBA" id="ARBA00007789"/>
    </source>
</evidence>
<dbReference type="OrthoDB" id="9780518at2"/>
<dbReference type="RefSeq" id="WP_062767709.1">
    <property type="nucleotide sequence ID" value="NZ_CP121045.1"/>
</dbReference>
<dbReference type="GO" id="GO:0005829">
    <property type="term" value="C:cytosol"/>
    <property type="evidence" value="ECO:0007669"/>
    <property type="project" value="TreeGrafter"/>
</dbReference>
<dbReference type="CDD" id="cd00347">
    <property type="entry name" value="Flavin_utilizing_monoxygenases"/>
    <property type="match status" value="1"/>
</dbReference>
<proteinExistence type="predicted"/>
<dbReference type="PANTHER" id="PTHR30137:SF6">
    <property type="entry name" value="LUCIFERASE-LIKE MONOOXYGENASE"/>
    <property type="match status" value="1"/>
</dbReference>
<organism evidence="5 6">
    <name type="scientific">Tistrella mobilis</name>
    <dbReference type="NCBI Taxonomy" id="171437"/>
    <lineage>
        <taxon>Bacteria</taxon>
        <taxon>Pseudomonadati</taxon>
        <taxon>Pseudomonadota</taxon>
        <taxon>Alphaproteobacteria</taxon>
        <taxon>Geminicoccales</taxon>
        <taxon>Geminicoccaceae</taxon>
        <taxon>Tistrella</taxon>
    </lineage>
</organism>
<dbReference type="SUPFAM" id="SSF51679">
    <property type="entry name" value="Bacterial luciferase-like"/>
    <property type="match status" value="1"/>
</dbReference>
<dbReference type="InterPro" id="IPR036661">
    <property type="entry name" value="Luciferase-like_sf"/>
</dbReference>
<dbReference type="PANTHER" id="PTHR30137">
    <property type="entry name" value="LUCIFERASE-LIKE MONOOXYGENASE"/>
    <property type="match status" value="1"/>
</dbReference>
<dbReference type="EMBL" id="LPZR01000194">
    <property type="protein sequence ID" value="KYO50686.1"/>
    <property type="molecule type" value="Genomic_DNA"/>
</dbReference>
<evidence type="ECO:0000256" key="2">
    <source>
        <dbReference type="ARBA" id="ARBA00074555"/>
    </source>
</evidence>
<gene>
    <name evidence="5" type="ORF">AUP44_12055</name>
    <name evidence="4" type="ORF">DCK97_07205</name>
</gene>
<dbReference type="InterPro" id="IPR050766">
    <property type="entry name" value="Bact_Lucif_Oxidored"/>
</dbReference>
<accession>A0A162K8E6</accession>
<comment type="similarity">
    <text evidence="1">To bacterial alkanal monooxygenase alpha and beta chains.</text>
</comment>
<dbReference type="Proteomes" id="UP000257706">
    <property type="component" value="Unassembled WGS sequence"/>
</dbReference>
<reference evidence="4 7" key="2">
    <citation type="journal article" date="2018" name="Nat. Biotechnol.">
        <title>A standardized bacterial taxonomy based on genome phylogeny substantially revises the tree of life.</title>
        <authorList>
            <person name="Parks D.H."/>
            <person name="Chuvochina M."/>
            <person name="Waite D.W."/>
            <person name="Rinke C."/>
            <person name="Skarshewski A."/>
            <person name="Chaumeil P.A."/>
            <person name="Hugenholtz P."/>
        </authorList>
    </citation>
    <scope>NUCLEOTIDE SEQUENCE [LARGE SCALE GENOMIC DNA]</scope>
    <source>
        <strain evidence="4">UBA8739</strain>
    </source>
</reference>
<dbReference type="Proteomes" id="UP000075787">
    <property type="component" value="Unassembled WGS sequence"/>
</dbReference>
<dbReference type="FunFam" id="3.20.20.30:FF:000002">
    <property type="entry name" value="LLM class flavin-dependent oxidoreductase"/>
    <property type="match status" value="1"/>
</dbReference>
<name>A0A162K8E6_9PROT</name>
<dbReference type="InterPro" id="IPR019949">
    <property type="entry name" value="CmoO-like"/>
</dbReference>
<dbReference type="AlphaFoldDB" id="A0A162K8E6"/>
<reference evidence="5 6" key="1">
    <citation type="submission" date="2015-12" db="EMBL/GenBank/DDBJ databases">
        <title>Genome sequence of Tistrella mobilis MCCC 1A02139.</title>
        <authorList>
            <person name="Lu L."/>
            <person name="Lai Q."/>
            <person name="Shao Z."/>
            <person name="Qian P."/>
        </authorList>
    </citation>
    <scope>NUCLEOTIDE SEQUENCE [LARGE SCALE GENOMIC DNA]</scope>
    <source>
        <strain evidence="5 6">MCCC 1A02139</strain>
    </source>
</reference>
<evidence type="ECO:0000313" key="4">
    <source>
        <dbReference type="EMBL" id="HAE47193.1"/>
    </source>
</evidence>
<evidence type="ECO:0000313" key="7">
    <source>
        <dbReference type="Proteomes" id="UP000257706"/>
    </source>
</evidence>
<dbReference type="NCBIfam" id="TIGR03558">
    <property type="entry name" value="oxido_grp_1"/>
    <property type="match status" value="1"/>
</dbReference>